<protein>
    <submittedName>
        <fullName evidence="4">D-TA family PLP-dependent enzyme</fullName>
    </submittedName>
</protein>
<evidence type="ECO:0000313" key="5">
    <source>
        <dbReference type="Proteomes" id="UP001595818"/>
    </source>
</evidence>
<proteinExistence type="inferred from homology"/>
<dbReference type="Pfam" id="PF01168">
    <property type="entry name" value="Ala_racemase_N"/>
    <property type="match status" value="1"/>
</dbReference>
<dbReference type="InterPro" id="IPR001608">
    <property type="entry name" value="Ala_racemase_N"/>
</dbReference>
<evidence type="ECO:0000313" key="4">
    <source>
        <dbReference type="EMBL" id="MFC4872252.1"/>
    </source>
</evidence>
<dbReference type="PANTHER" id="PTHR28004">
    <property type="entry name" value="ZGC:162816-RELATED"/>
    <property type="match status" value="1"/>
</dbReference>
<dbReference type="SUPFAM" id="SSF51419">
    <property type="entry name" value="PLP-binding barrel"/>
    <property type="match status" value="1"/>
</dbReference>
<sequence length="370" mass="41061">MSAKWYETEHAAQIDSPALLIYPDRAKDNIDKALKMAGGPERLRPHVKTNKAVQACQMMMEAGITRFKCATIAEAEMLVMAGAKDILLAYQPVGPKIERLAKLIQSQPAVKFRCLIDHIDAAKQISRKMAENDLMIQVYIDLNAGTNRTGISPGAPAEQLYHQAGKLRGISVAGFHLYDGHLRNPDINLRRQECDEGFRPIASMWAKLEEEENTSLEMIAGGTTTFPIHAQRNRVTCSPGTFIYWDKGYGDVLPEQPFLPAALVMSRVISLPTPGLICLDLGHKSIASENPIEKRVTFLNAPDLKPVSQSEEHLVMDAGEGHDFKIGDVLYGVPYHVCPTVALHDRATVIKGGKIAEEWRIISRDRKINF</sequence>
<gene>
    <name evidence="4" type="ORF">ACFPFU_11165</name>
</gene>
<dbReference type="EMBL" id="JBHSJJ010000005">
    <property type="protein sequence ID" value="MFC4872252.1"/>
    <property type="molecule type" value="Genomic_DNA"/>
</dbReference>
<keyword evidence="5" id="KW-1185">Reference proteome</keyword>
<dbReference type="Gene3D" id="3.20.20.10">
    <property type="entry name" value="Alanine racemase"/>
    <property type="match status" value="1"/>
</dbReference>
<comment type="caution">
    <text evidence="4">The sequence shown here is derived from an EMBL/GenBank/DDBJ whole genome shotgun (WGS) entry which is preliminary data.</text>
</comment>
<comment type="similarity">
    <text evidence="1">Belongs to the DSD1 family.</text>
</comment>
<dbReference type="RefSeq" id="WP_377064477.1">
    <property type="nucleotide sequence ID" value="NZ_JBHSJJ010000005.1"/>
</dbReference>
<dbReference type="SMART" id="SM01119">
    <property type="entry name" value="D-ser_dehydrat"/>
    <property type="match status" value="1"/>
</dbReference>
<organism evidence="4 5">
    <name type="scientific">Negadavirga shengliensis</name>
    <dbReference type="NCBI Taxonomy" id="1389218"/>
    <lineage>
        <taxon>Bacteria</taxon>
        <taxon>Pseudomonadati</taxon>
        <taxon>Bacteroidota</taxon>
        <taxon>Cytophagia</taxon>
        <taxon>Cytophagales</taxon>
        <taxon>Cyclobacteriaceae</taxon>
        <taxon>Negadavirga</taxon>
    </lineage>
</organism>
<keyword evidence="2" id="KW-0456">Lyase</keyword>
<name>A0ABV9T1A3_9BACT</name>
<evidence type="ECO:0000259" key="3">
    <source>
        <dbReference type="SMART" id="SM01119"/>
    </source>
</evidence>
<dbReference type="CDD" id="cd06821">
    <property type="entry name" value="PLPDE_III_D-TA"/>
    <property type="match status" value="1"/>
</dbReference>
<feature type="domain" description="D-serine dehydratase-like" evidence="3">
    <location>
        <begin position="261"/>
        <end position="351"/>
    </location>
</feature>
<evidence type="ECO:0000256" key="1">
    <source>
        <dbReference type="ARBA" id="ARBA00005323"/>
    </source>
</evidence>
<dbReference type="Proteomes" id="UP001595818">
    <property type="component" value="Unassembled WGS sequence"/>
</dbReference>
<dbReference type="InterPro" id="IPR026956">
    <property type="entry name" value="D-ser_dehydrat-like_dom"/>
</dbReference>
<reference evidence="5" key="1">
    <citation type="journal article" date="2019" name="Int. J. Syst. Evol. Microbiol.">
        <title>The Global Catalogue of Microorganisms (GCM) 10K type strain sequencing project: providing services to taxonomists for standard genome sequencing and annotation.</title>
        <authorList>
            <consortium name="The Broad Institute Genomics Platform"/>
            <consortium name="The Broad Institute Genome Sequencing Center for Infectious Disease"/>
            <person name="Wu L."/>
            <person name="Ma J."/>
        </authorList>
    </citation>
    <scope>NUCLEOTIDE SEQUENCE [LARGE SCALE GENOMIC DNA]</scope>
    <source>
        <strain evidence="5">CGMCC 4.7466</strain>
    </source>
</reference>
<accession>A0ABV9T1A3</accession>
<dbReference type="InterPro" id="IPR051466">
    <property type="entry name" value="D-amino_acid_metab_enzyme"/>
</dbReference>
<dbReference type="Gene3D" id="2.40.37.20">
    <property type="entry name" value="D-serine dehydratase-like domain"/>
    <property type="match status" value="1"/>
</dbReference>
<dbReference type="PANTHER" id="PTHR28004:SF2">
    <property type="entry name" value="D-SERINE DEHYDRATASE"/>
    <property type="match status" value="1"/>
</dbReference>
<dbReference type="InterPro" id="IPR042208">
    <property type="entry name" value="D-ser_dehydrat-like_sf"/>
</dbReference>
<dbReference type="InterPro" id="IPR029066">
    <property type="entry name" value="PLP-binding_barrel"/>
</dbReference>
<dbReference type="Pfam" id="PF14031">
    <property type="entry name" value="D-ser_dehydrat"/>
    <property type="match status" value="1"/>
</dbReference>
<evidence type="ECO:0000256" key="2">
    <source>
        <dbReference type="ARBA" id="ARBA00023239"/>
    </source>
</evidence>